<comment type="caution">
    <text evidence="2">The sequence shown here is derived from an EMBL/GenBank/DDBJ whole genome shotgun (WGS) entry which is preliminary data.</text>
</comment>
<evidence type="ECO:0000313" key="3">
    <source>
        <dbReference type="Proteomes" id="UP000609726"/>
    </source>
</evidence>
<gene>
    <name evidence="2" type="ORF">F2P45_15995</name>
</gene>
<dbReference type="Proteomes" id="UP000609726">
    <property type="component" value="Unassembled WGS sequence"/>
</dbReference>
<protein>
    <submittedName>
        <fullName evidence="2">Uncharacterized protein</fullName>
    </submittedName>
</protein>
<name>A0ABX0NV14_9BURK</name>
<proteinExistence type="predicted"/>
<dbReference type="RefSeq" id="WP_223164759.1">
    <property type="nucleotide sequence ID" value="NZ_WHJH01000017.1"/>
</dbReference>
<evidence type="ECO:0000313" key="2">
    <source>
        <dbReference type="EMBL" id="NHZ90510.1"/>
    </source>
</evidence>
<accession>A0ABX0NV14</accession>
<evidence type="ECO:0000256" key="1">
    <source>
        <dbReference type="SAM" id="MobiDB-lite"/>
    </source>
</evidence>
<reference evidence="2 3" key="1">
    <citation type="submission" date="2019-10" db="EMBL/GenBank/DDBJ databases">
        <title>Taxonomy of Antarctic Massilia spp.: description of Massilia rubra sp. nov., Massilia aquatica sp. nov., Massilia mucilaginosa sp. nov., Massilia frigida sp. nov. isolated from streams, lakes and regoliths.</title>
        <authorList>
            <person name="Holochova P."/>
            <person name="Sedlacek I."/>
            <person name="Kralova S."/>
            <person name="Maslanova I."/>
            <person name="Busse H.-J."/>
            <person name="Stankova E."/>
            <person name="Vrbovska V."/>
            <person name="Kovarovic V."/>
            <person name="Bartak M."/>
            <person name="Svec P."/>
            <person name="Pantucek R."/>
        </authorList>
    </citation>
    <scope>NUCLEOTIDE SEQUENCE [LARGE SCALE GENOMIC DNA]</scope>
    <source>
        <strain evidence="2 3">CCM 8733</strain>
    </source>
</reference>
<dbReference type="EMBL" id="WHJH01000017">
    <property type="protein sequence ID" value="NHZ90510.1"/>
    <property type="molecule type" value="Genomic_DNA"/>
</dbReference>
<keyword evidence="3" id="KW-1185">Reference proteome</keyword>
<organism evidence="2 3">
    <name type="scientific">Massilia mucilaginosa</name>
    <dbReference type="NCBI Taxonomy" id="2609282"/>
    <lineage>
        <taxon>Bacteria</taxon>
        <taxon>Pseudomonadati</taxon>
        <taxon>Pseudomonadota</taxon>
        <taxon>Betaproteobacteria</taxon>
        <taxon>Burkholderiales</taxon>
        <taxon>Oxalobacteraceae</taxon>
        <taxon>Telluria group</taxon>
        <taxon>Massilia</taxon>
    </lineage>
</organism>
<sequence length="151" mass="16725">MQTAEGSFVAKVEVPITTLRPADSSGGRALTSTEICSSFFSAIHFLNRNILENEDPFAAPETLSSAIALFDVELRESITRLVVGPQMQSIDFFMEMGTELLNSSTGYLFPEKRQRVHDVLQFISEHLLSENKWDGDPGEQAPDLADTATER</sequence>
<feature type="region of interest" description="Disordered" evidence="1">
    <location>
        <begin position="131"/>
        <end position="151"/>
    </location>
</feature>